<dbReference type="InterPro" id="IPR019662">
    <property type="entry name" value="DUF2516"/>
</dbReference>
<keyword evidence="1" id="KW-0472">Membrane</keyword>
<feature type="transmembrane region" description="Helical" evidence="1">
    <location>
        <begin position="74"/>
        <end position="90"/>
    </location>
</feature>
<dbReference type="Pfam" id="PF10724">
    <property type="entry name" value="DUF2516"/>
    <property type="match status" value="1"/>
</dbReference>
<feature type="transmembrane region" description="Helical" evidence="1">
    <location>
        <begin position="12"/>
        <end position="30"/>
    </location>
</feature>
<gene>
    <name evidence="2" type="ORF">CLV28_2122</name>
</gene>
<sequence>MISTALDSLQAWVMLGLSVVVFVTQLVALIDCARREPRAFEVEGKLTKNVWLIILGVATALGFVGIGFYSGLGFLNIVAVVAAIVYLVDVKPRVAPYSRRPPRGGSPSGW</sequence>
<keyword evidence="1" id="KW-1133">Transmembrane helix</keyword>
<dbReference type="Proteomes" id="UP000231693">
    <property type="component" value="Unassembled WGS sequence"/>
</dbReference>
<keyword evidence="1" id="KW-0812">Transmembrane</keyword>
<organism evidence="2 3">
    <name type="scientific">Sediminihabitans luteus</name>
    <dbReference type="NCBI Taxonomy" id="1138585"/>
    <lineage>
        <taxon>Bacteria</taxon>
        <taxon>Bacillati</taxon>
        <taxon>Actinomycetota</taxon>
        <taxon>Actinomycetes</taxon>
        <taxon>Micrococcales</taxon>
        <taxon>Cellulomonadaceae</taxon>
        <taxon>Sediminihabitans</taxon>
    </lineage>
</organism>
<dbReference type="RefSeq" id="WP_239073060.1">
    <property type="nucleotide sequence ID" value="NZ_BOOX01000001.1"/>
</dbReference>
<comment type="caution">
    <text evidence="2">The sequence shown here is derived from an EMBL/GenBank/DDBJ whole genome shotgun (WGS) entry which is preliminary data.</text>
</comment>
<evidence type="ECO:0000313" key="3">
    <source>
        <dbReference type="Proteomes" id="UP000231693"/>
    </source>
</evidence>
<proteinExistence type="predicted"/>
<name>A0A2M9CED1_9CELL</name>
<reference evidence="2 3" key="1">
    <citation type="submission" date="2017-11" db="EMBL/GenBank/DDBJ databases">
        <title>Genomic Encyclopedia of Archaeal and Bacterial Type Strains, Phase II (KMG-II): From Individual Species to Whole Genera.</title>
        <authorList>
            <person name="Goeker M."/>
        </authorList>
    </citation>
    <scope>NUCLEOTIDE SEQUENCE [LARGE SCALE GENOMIC DNA]</scope>
    <source>
        <strain evidence="2 3">DSM 25478</strain>
    </source>
</reference>
<evidence type="ECO:0000256" key="1">
    <source>
        <dbReference type="SAM" id="Phobius"/>
    </source>
</evidence>
<evidence type="ECO:0000313" key="2">
    <source>
        <dbReference type="EMBL" id="PJJ70291.1"/>
    </source>
</evidence>
<protein>
    <submittedName>
        <fullName evidence="2">Uncharacterized protein DUF2516</fullName>
    </submittedName>
</protein>
<dbReference type="EMBL" id="PGFE01000003">
    <property type="protein sequence ID" value="PJJ70291.1"/>
    <property type="molecule type" value="Genomic_DNA"/>
</dbReference>
<feature type="transmembrane region" description="Helical" evidence="1">
    <location>
        <begin position="50"/>
        <end position="68"/>
    </location>
</feature>
<accession>A0A2M9CED1</accession>
<dbReference type="AlphaFoldDB" id="A0A2M9CED1"/>
<keyword evidence="3" id="KW-1185">Reference proteome</keyword>